<dbReference type="Pfam" id="PF13181">
    <property type="entry name" value="TPR_8"/>
    <property type="match status" value="2"/>
</dbReference>
<organism evidence="5 6">
    <name type="scientific">Nitrosomonas aestuarii</name>
    <dbReference type="NCBI Taxonomy" id="52441"/>
    <lineage>
        <taxon>Bacteria</taxon>
        <taxon>Pseudomonadati</taxon>
        <taxon>Pseudomonadota</taxon>
        <taxon>Betaproteobacteria</taxon>
        <taxon>Nitrosomonadales</taxon>
        <taxon>Nitrosomonadaceae</taxon>
        <taxon>Nitrosomonas</taxon>
    </lineage>
</organism>
<proteinExistence type="predicted"/>
<name>A0A1I3Y5E3_9PROT</name>
<sequence length="588" mass="66498">MKPKILALLLTFGLTACVQFPIQEGGDKSEKSIESSKTAESREVVDKGDDEEIDTSRLPKQALTAPILFDFLLGETALQRGNLDIAVSRYLKLAETTRDPRIAKRASEVALHARHPFAAERAASLWVELDPDSLDARQTLAAMLVNLGKLDAAFPHLEKLLASDEENVGNAFMQLNQLLSRNSSKAETLRLIQKLAVPYPKFPEVHFAISQAAWFSGDYDTALAEMEQALTLRPGWDVAAVQNGRMLQRRSNSDAMHFYRDYLTKYPETNEVRIVYTRLLVELNEKDSAREQLQILFDNNQEDAEIMVAIGLISTELYDFDMTERSLKKALALGYQDASAIHFHLARVYEEMQQTDLAMESYRQVQRGGRYLPAQIRYADLLAQKGQLGDARLHIQQLPAVDDQQTAHLILAEAQILRRAGSHQEVFRILDKGLEKLPDYPELLYDRALAADKIGKFEILETDLLKLIELKPDNAHAYNALGYSYAERGKRLPEALRLIKKAVELSPDDPYIMDSLGWVYYRMGNITDGLNYLSRAFSISQDSEIAAHLGEVLWVQGAHKDAEDVWRSALEKDPNNEILLETIKRLKQ</sequence>
<feature type="repeat" description="TPR" evidence="3">
    <location>
        <begin position="543"/>
        <end position="576"/>
    </location>
</feature>
<keyword evidence="1" id="KW-0677">Repeat</keyword>
<dbReference type="OrthoDB" id="9766710at2"/>
<keyword evidence="6" id="KW-1185">Reference proteome</keyword>
<evidence type="ECO:0000313" key="5">
    <source>
        <dbReference type="EMBL" id="SFK26629.1"/>
    </source>
</evidence>
<dbReference type="InterPro" id="IPR011990">
    <property type="entry name" value="TPR-like_helical_dom_sf"/>
</dbReference>
<protein>
    <submittedName>
        <fullName evidence="5">Tetratricopeptide repeat-containing protein</fullName>
    </submittedName>
</protein>
<dbReference type="RefSeq" id="WP_090696952.1">
    <property type="nucleotide sequence ID" value="NZ_FOSP01000003.1"/>
</dbReference>
<keyword evidence="2 3" id="KW-0802">TPR repeat</keyword>
<dbReference type="Proteomes" id="UP000199533">
    <property type="component" value="Unassembled WGS sequence"/>
</dbReference>
<dbReference type="EMBL" id="FOSP01000003">
    <property type="protein sequence ID" value="SFK26629.1"/>
    <property type="molecule type" value="Genomic_DNA"/>
</dbReference>
<dbReference type="STRING" id="52441.SAMN05216302_100320"/>
<dbReference type="PANTHER" id="PTHR45586:SF16">
    <property type="entry name" value="DOMAIN PROTEIN, PUTATIVE-RELATED"/>
    <property type="match status" value="1"/>
</dbReference>
<evidence type="ECO:0000256" key="1">
    <source>
        <dbReference type="ARBA" id="ARBA00022737"/>
    </source>
</evidence>
<dbReference type="Pfam" id="PF13432">
    <property type="entry name" value="TPR_16"/>
    <property type="match status" value="2"/>
</dbReference>
<evidence type="ECO:0000256" key="3">
    <source>
        <dbReference type="PROSITE-ProRule" id="PRU00339"/>
    </source>
</evidence>
<reference evidence="6" key="1">
    <citation type="submission" date="2016-10" db="EMBL/GenBank/DDBJ databases">
        <authorList>
            <person name="Varghese N."/>
            <person name="Submissions S."/>
        </authorList>
    </citation>
    <scope>NUCLEOTIDE SEQUENCE [LARGE SCALE GENOMIC DNA]</scope>
    <source>
        <strain evidence="6">Nm69</strain>
    </source>
</reference>
<dbReference type="PROSITE" id="PS51257">
    <property type="entry name" value="PROKAR_LIPOPROTEIN"/>
    <property type="match status" value="1"/>
</dbReference>
<dbReference type="Gene3D" id="1.25.40.10">
    <property type="entry name" value="Tetratricopeptide repeat domain"/>
    <property type="match status" value="2"/>
</dbReference>
<dbReference type="AlphaFoldDB" id="A0A1I3Y5E3"/>
<feature type="compositionally biased region" description="Basic and acidic residues" evidence="4">
    <location>
        <begin position="26"/>
        <end position="47"/>
    </location>
</feature>
<evidence type="ECO:0000313" key="6">
    <source>
        <dbReference type="Proteomes" id="UP000199533"/>
    </source>
</evidence>
<dbReference type="InterPro" id="IPR019734">
    <property type="entry name" value="TPR_rpt"/>
</dbReference>
<gene>
    <name evidence="5" type="ORF">SAMN05216302_100320</name>
</gene>
<dbReference type="SUPFAM" id="SSF48452">
    <property type="entry name" value="TPR-like"/>
    <property type="match status" value="2"/>
</dbReference>
<dbReference type="PROSITE" id="PS50293">
    <property type="entry name" value="TPR_REGION"/>
    <property type="match status" value="1"/>
</dbReference>
<accession>A0A1I3Y5E3</accession>
<dbReference type="PANTHER" id="PTHR45586">
    <property type="entry name" value="TPR REPEAT-CONTAINING PROTEIN PA4667"/>
    <property type="match status" value="1"/>
</dbReference>
<dbReference type="InterPro" id="IPR051012">
    <property type="entry name" value="CellSynth/LPSAsmb/PSIAsmb"/>
</dbReference>
<feature type="region of interest" description="Disordered" evidence="4">
    <location>
        <begin position="26"/>
        <end position="56"/>
    </location>
</feature>
<evidence type="ECO:0000256" key="2">
    <source>
        <dbReference type="ARBA" id="ARBA00022803"/>
    </source>
</evidence>
<evidence type="ECO:0000256" key="4">
    <source>
        <dbReference type="SAM" id="MobiDB-lite"/>
    </source>
</evidence>
<dbReference type="PROSITE" id="PS50005">
    <property type="entry name" value="TPR"/>
    <property type="match status" value="1"/>
</dbReference>
<dbReference type="SMART" id="SM00028">
    <property type="entry name" value="TPR"/>
    <property type="match status" value="9"/>
</dbReference>